<dbReference type="InterPro" id="IPR003607">
    <property type="entry name" value="HD/PDEase_dom"/>
</dbReference>
<dbReference type="RefSeq" id="XP_003287371.1">
    <property type="nucleotide sequence ID" value="XM_003287323.1"/>
</dbReference>
<feature type="non-terminal residue" evidence="2">
    <location>
        <position position="218"/>
    </location>
</feature>
<dbReference type="AlphaFoldDB" id="F0ZIW8"/>
<reference evidence="3" key="1">
    <citation type="journal article" date="2011" name="Genome Biol.">
        <title>Comparative genomics of the social amoebae Dictyostelium discoideum and Dictyostelium purpureum.</title>
        <authorList>
            <consortium name="US DOE Joint Genome Institute (JGI-PGF)"/>
            <person name="Sucgang R."/>
            <person name="Kuo A."/>
            <person name="Tian X."/>
            <person name="Salerno W."/>
            <person name="Parikh A."/>
            <person name="Feasley C.L."/>
            <person name="Dalin E."/>
            <person name="Tu H."/>
            <person name="Huang E."/>
            <person name="Barry K."/>
            <person name="Lindquist E."/>
            <person name="Shapiro H."/>
            <person name="Bruce D."/>
            <person name="Schmutz J."/>
            <person name="Salamov A."/>
            <person name="Fey P."/>
            <person name="Gaudet P."/>
            <person name="Anjard C."/>
            <person name="Babu M.M."/>
            <person name="Basu S."/>
            <person name="Bushmanova Y."/>
            <person name="van der Wel H."/>
            <person name="Katoh-Kurasawa M."/>
            <person name="Dinh C."/>
            <person name="Coutinho P.M."/>
            <person name="Saito T."/>
            <person name="Elias M."/>
            <person name="Schaap P."/>
            <person name="Kay R.R."/>
            <person name="Henrissat B."/>
            <person name="Eichinger L."/>
            <person name="Rivero F."/>
            <person name="Putnam N.H."/>
            <person name="West C.M."/>
            <person name="Loomis W.F."/>
            <person name="Chisholm R.L."/>
            <person name="Shaulsky G."/>
            <person name="Strassmann J.E."/>
            <person name="Queller D.C."/>
            <person name="Kuspa A."/>
            <person name="Grigoriev I.V."/>
        </authorList>
    </citation>
    <scope>NUCLEOTIDE SEQUENCE [LARGE SCALE GENOMIC DNA]</scope>
    <source>
        <strain evidence="3">QSDP1</strain>
    </source>
</reference>
<protein>
    <recommendedName>
        <fullName evidence="1">HD/PDEase domain-containing protein</fullName>
    </recommendedName>
</protein>
<dbReference type="OrthoDB" id="16547at2759"/>
<sequence length="218" mass="25176">SYIINKLVEFVKKEMADNDPSHDWNHVERVWKLAVSIAEQEEFEGDFELLQLAAIAHDIKDSKYLKPGEDEDTAENTIISFLTSHQYPLEKAKYISNVVKQISFKHELGVSSNYQFLPESKIVQDADRLDAIGAIGVARTFSYGAAKSNTPFYNQNTKELMKSLDESDEIKTIQISKDQYKNHNSPTIDHFYEKLFRLESMMKTKSGQKMAKKRHEFM</sequence>
<dbReference type="VEuPathDB" id="AmoebaDB:DICPUDRAFT_20966"/>
<evidence type="ECO:0000313" key="2">
    <source>
        <dbReference type="EMBL" id="EGC36114.1"/>
    </source>
</evidence>
<name>F0ZIW8_DICPU</name>
<dbReference type="GeneID" id="10501229"/>
<dbReference type="STRING" id="5786.F0ZIW8"/>
<dbReference type="PANTHER" id="PTHR33594:SF1">
    <property type="entry name" value="HD_PDEASE DOMAIN-CONTAINING PROTEIN"/>
    <property type="match status" value="1"/>
</dbReference>
<dbReference type="KEGG" id="dpp:DICPUDRAFT_20966"/>
<dbReference type="SUPFAM" id="SSF109604">
    <property type="entry name" value="HD-domain/PDEase-like"/>
    <property type="match status" value="1"/>
</dbReference>
<feature type="domain" description="HD/PDEase" evidence="1">
    <location>
        <begin position="19"/>
        <end position="141"/>
    </location>
</feature>
<dbReference type="EMBL" id="GL871037">
    <property type="protein sequence ID" value="EGC36114.1"/>
    <property type="molecule type" value="Genomic_DNA"/>
</dbReference>
<gene>
    <name evidence="2" type="ORF">DICPUDRAFT_20966</name>
</gene>
<dbReference type="InParanoid" id="F0ZIW8"/>
<dbReference type="InterPro" id="IPR006674">
    <property type="entry name" value="HD_domain"/>
</dbReference>
<dbReference type="FunCoup" id="F0ZIW8">
    <property type="interactions" value="1"/>
</dbReference>
<dbReference type="SMART" id="SM00471">
    <property type="entry name" value="HDc"/>
    <property type="match status" value="1"/>
</dbReference>
<organism evidence="2 3">
    <name type="scientific">Dictyostelium purpureum</name>
    <name type="common">Slime mold</name>
    <dbReference type="NCBI Taxonomy" id="5786"/>
    <lineage>
        <taxon>Eukaryota</taxon>
        <taxon>Amoebozoa</taxon>
        <taxon>Evosea</taxon>
        <taxon>Eumycetozoa</taxon>
        <taxon>Dictyostelia</taxon>
        <taxon>Dictyosteliales</taxon>
        <taxon>Dictyosteliaceae</taxon>
        <taxon>Dictyostelium</taxon>
    </lineage>
</organism>
<evidence type="ECO:0000259" key="1">
    <source>
        <dbReference type="SMART" id="SM00471"/>
    </source>
</evidence>
<proteinExistence type="predicted"/>
<feature type="non-terminal residue" evidence="2">
    <location>
        <position position="1"/>
    </location>
</feature>
<dbReference type="eggNOG" id="ENOG502QSR7">
    <property type="taxonomic scope" value="Eukaryota"/>
</dbReference>
<dbReference type="Proteomes" id="UP000001064">
    <property type="component" value="Unassembled WGS sequence"/>
</dbReference>
<accession>F0ZIW8</accession>
<dbReference type="OMA" id="GHDWFHI"/>
<keyword evidence="3" id="KW-1185">Reference proteome</keyword>
<dbReference type="PANTHER" id="PTHR33594">
    <property type="entry name" value="SUPERFAMILY HYDROLASE, PUTATIVE (AFU_ORTHOLOGUE AFUA_1G03035)-RELATED"/>
    <property type="match status" value="1"/>
</dbReference>
<dbReference type="Pfam" id="PF01966">
    <property type="entry name" value="HD"/>
    <property type="match status" value="1"/>
</dbReference>
<dbReference type="Gene3D" id="1.10.3210.50">
    <property type="match status" value="1"/>
</dbReference>
<evidence type="ECO:0000313" key="3">
    <source>
        <dbReference type="Proteomes" id="UP000001064"/>
    </source>
</evidence>
<dbReference type="CDD" id="cd00077">
    <property type="entry name" value="HDc"/>
    <property type="match status" value="1"/>
</dbReference>